<gene>
    <name evidence="2" type="ORF">G4B88_022019</name>
</gene>
<dbReference type="Proteomes" id="UP000583929">
    <property type="component" value="Unassembled WGS sequence"/>
</dbReference>
<evidence type="ECO:0000313" key="3">
    <source>
        <dbReference type="Proteomes" id="UP000583929"/>
    </source>
</evidence>
<evidence type="ECO:0000313" key="2">
    <source>
        <dbReference type="EMBL" id="KAF4348995.1"/>
    </source>
</evidence>
<feature type="signal peptide" evidence="1">
    <location>
        <begin position="1"/>
        <end position="26"/>
    </location>
</feature>
<keyword evidence="3" id="KW-1185">Reference proteome</keyword>
<evidence type="ECO:0008006" key="4">
    <source>
        <dbReference type="Google" id="ProtNLM"/>
    </source>
</evidence>
<feature type="chain" id="PRO_5029558916" description="Secreted protein" evidence="1">
    <location>
        <begin position="27"/>
        <end position="110"/>
    </location>
</feature>
<protein>
    <recommendedName>
        <fullName evidence="4">Secreted protein</fullName>
    </recommendedName>
</protein>
<accession>A0A7J6DSD6</accession>
<keyword evidence="1" id="KW-0732">Signal</keyword>
<reference evidence="2 3" key="1">
    <citation type="journal article" date="2020" name="bioRxiv">
        <title>Sequence and annotation of 42 cannabis genomes reveals extensive copy number variation in cannabinoid synthesis and pathogen resistance genes.</title>
        <authorList>
            <person name="Mckernan K.J."/>
            <person name="Helbert Y."/>
            <person name="Kane L.T."/>
            <person name="Ebling H."/>
            <person name="Zhang L."/>
            <person name="Liu B."/>
            <person name="Eaton Z."/>
            <person name="Mclaughlin S."/>
            <person name="Kingan S."/>
            <person name="Baybayan P."/>
            <person name="Concepcion G."/>
            <person name="Jordan M."/>
            <person name="Riva A."/>
            <person name="Barbazuk W."/>
            <person name="Harkins T."/>
        </authorList>
    </citation>
    <scope>NUCLEOTIDE SEQUENCE [LARGE SCALE GENOMIC DNA]</scope>
    <source>
        <strain evidence="3">cv. Jamaican Lion 4</strain>
        <tissue evidence="2">Leaf</tissue>
    </source>
</reference>
<sequence>MHDIVSLSRLFFLALLFPISTQSISGDEQLEGLHLFFFADLVDLVLLRRSLLMEIDVQDELSVRSRQGNVEELSRSTMAKRSTQAMAGSSAADSFNTVPLPVVVPQPHQG</sequence>
<comment type="caution">
    <text evidence="2">The sequence shown here is derived from an EMBL/GenBank/DDBJ whole genome shotgun (WGS) entry which is preliminary data.</text>
</comment>
<proteinExistence type="predicted"/>
<organism evidence="2 3">
    <name type="scientific">Cannabis sativa</name>
    <name type="common">Hemp</name>
    <name type="synonym">Marijuana</name>
    <dbReference type="NCBI Taxonomy" id="3483"/>
    <lineage>
        <taxon>Eukaryota</taxon>
        <taxon>Viridiplantae</taxon>
        <taxon>Streptophyta</taxon>
        <taxon>Embryophyta</taxon>
        <taxon>Tracheophyta</taxon>
        <taxon>Spermatophyta</taxon>
        <taxon>Magnoliopsida</taxon>
        <taxon>eudicotyledons</taxon>
        <taxon>Gunneridae</taxon>
        <taxon>Pentapetalae</taxon>
        <taxon>rosids</taxon>
        <taxon>fabids</taxon>
        <taxon>Rosales</taxon>
        <taxon>Cannabaceae</taxon>
        <taxon>Cannabis</taxon>
    </lineage>
</organism>
<evidence type="ECO:0000256" key="1">
    <source>
        <dbReference type="SAM" id="SignalP"/>
    </source>
</evidence>
<name>A0A7J6DSD6_CANSA</name>
<dbReference type="EMBL" id="JAATIQ010000656">
    <property type="protein sequence ID" value="KAF4348995.1"/>
    <property type="molecule type" value="Genomic_DNA"/>
</dbReference>
<dbReference type="AlphaFoldDB" id="A0A7J6DSD6"/>